<feature type="domain" description="Aminoacyl-tRNA synthetase class II (D/K/N)" evidence="4">
    <location>
        <begin position="17"/>
        <end position="81"/>
    </location>
</feature>
<comment type="caution">
    <text evidence="5">The sequence shown here is derived from an EMBL/GenBank/DDBJ whole genome shotgun (WGS) entry which is preliminary data.</text>
</comment>
<dbReference type="Pfam" id="PF00152">
    <property type="entry name" value="tRNA-synt_2"/>
    <property type="match status" value="1"/>
</dbReference>
<keyword evidence="2" id="KW-0547">Nucleotide-binding</keyword>
<dbReference type="Proteomes" id="UP000033624">
    <property type="component" value="Unassembled WGS sequence"/>
</dbReference>
<dbReference type="GO" id="GO:0005524">
    <property type="term" value="F:ATP binding"/>
    <property type="evidence" value="ECO:0007669"/>
    <property type="project" value="InterPro"/>
</dbReference>
<dbReference type="Gene3D" id="3.30.930.10">
    <property type="entry name" value="Bira Bifunctional Protein, Domain 2"/>
    <property type="match status" value="1"/>
</dbReference>
<evidence type="ECO:0000259" key="4">
    <source>
        <dbReference type="Pfam" id="PF00152"/>
    </source>
</evidence>
<evidence type="ECO:0000256" key="3">
    <source>
        <dbReference type="ARBA" id="ARBA00022840"/>
    </source>
</evidence>
<organism evidence="5 6">
    <name type="scientific">Mycoplasma mycoides subsp. mycoides</name>
    <dbReference type="NCBI Taxonomy" id="2103"/>
    <lineage>
        <taxon>Bacteria</taxon>
        <taxon>Bacillati</taxon>
        <taxon>Mycoplasmatota</taxon>
        <taxon>Mollicutes</taxon>
        <taxon>Mycoplasmataceae</taxon>
        <taxon>Mycoplasma</taxon>
    </lineage>
</organism>
<gene>
    <name evidence="5" type="ORF">TS59_0478</name>
</gene>
<evidence type="ECO:0000313" key="5">
    <source>
        <dbReference type="EMBL" id="KJQ46043.1"/>
    </source>
</evidence>
<evidence type="ECO:0000256" key="2">
    <source>
        <dbReference type="ARBA" id="ARBA00022741"/>
    </source>
</evidence>
<evidence type="ECO:0000256" key="1">
    <source>
        <dbReference type="ARBA" id="ARBA00022598"/>
    </source>
</evidence>
<dbReference type="AlphaFoldDB" id="A0AAE2EHX8"/>
<keyword evidence="1" id="KW-0436">Ligase</keyword>
<evidence type="ECO:0000313" key="6">
    <source>
        <dbReference type="Proteomes" id="UP000033624"/>
    </source>
</evidence>
<dbReference type="InterPro" id="IPR004364">
    <property type="entry name" value="Aa-tRNA-synt_II"/>
</dbReference>
<dbReference type="SUPFAM" id="SSF55681">
    <property type="entry name" value="Class II aaRS and biotin synthetases"/>
    <property type="match status" value="1"/>
</dbReference>
<proteinExistence type="predicted"/>
<protein>
    <submittedName>
        <fullName evidence="5">tRNA synthetases class II family protein</fullName>
    </submittedName>
</protein>
<name>A0AAE2EHX8_MYCMY</name>
<sequence length="100" mass="11668">MGSIRVELAKMFNLAYPNEFKLLWVVDFPLFEYSEKEQRYLAAHHPFTMTKPESLDTFDVNKKDAIAYAYDLVMNGFEIGGIVKELLILKFNKECLIQLN</sequence>
<keyword evidence="3" id="KW-0067">ATP-binding</keyword>
<keyword evidence="5" id="KW-0030">Aminoacyl-tRNA synthetase</keyword>
<reference evidence="5 6" key="1">
    <citation type="submission" date="2015-02" db="EMBL/GenBank/DDBJ databases">
        <title>Mycoplasma mycoides subsp. mycoides strain:B237 Genome sequencing.</title>
        <authorList>
            <person name="Fischer A."/>
            <person name="Santana-Cruz I."/>
            <person name="Schieck E."/>
            <person name="Gourle H."/>
            <person name="Lambert M."/>
            <person name="Nadendla S."/>
            <person name="Miller R.A."/>
            <person name="Weber J."/>
            <person name="Bongcam-Rudloff E."/>
            <person name="Vashee S."/>
            <person name="Frey J."/>
            <person name="Jores J."/>
        </authorList>
    </citation>
    <scope>NUCLEOTIDE SEQUENCE [LARGE SCALE GENOMIC DNA]</scope>
    <source>
        <strain evidence="5 6">B237</strain>
    </source>
</reference>
<dbReference type="GO" id="GO:0004812">
    <property type="term" value="F:aminoacyl-tRNA ligase activity"/>
    <property type="evidence" value="ECO:0007669"/>
    <property type="project" value="UniProtKB-KW"/>
</dbReference>
<accession>A0AAE2EHX8</accession>
<dbReference type="KEGG" id="mmyi:mycmycITA_00471"/>
<dbReference type="GO" id="GO:0006418">
    <property type="term" value="P:tRNA aminoacylation for protein translation"/>
    <property type="evidence" value="ECO:0007669"/>
    <property type="project" value="InterPro"/>
</dbReference>
<dbReference type="EMBL" id="LAEW01000001">
    <property type="protein sequence ID" value="KJQ46043.1"/>
    <property type="molecule type" value="Genomic_DNA"/>
</dbReference>
<dbReference type="InterPro" id="IPR045864">
    <property type="entry name" value="aa-tRNA-synth_II/BPL/LPL"/>
</dbReference>